<keyword evidence="3 9" id="KW-0819">tRNA processing</keyword>
<comment type="subunit">
    <text evidence="9">Monomer.</text>
</comment>
<evidence type="ECO:0000256" key="6">
    <source>
        <dbReference type="ARBA" id="ARBA00023014"/>
    </source>
</evidence>
<dbReference type="GO" id="GO:0102521">
    <property type="term" value="F:tRNA-4-demethylwyosine synthase activity"/>
    <property type="evidence" value="ECO:0007669"/>
    <property type="project" value="UniProtKB-EC"/>
</dbReference>
<dbReference type="HAMAP" id="MF_01921">
    <property type="entry name" value="TYW1_archaea"/>
    <property type="match status" value="1"/>
</dbReference>
<feature type="binding site" evidence="9">
    <location>
        <position position="71"/>
    </location>
    <ligand>
        <name>[4Fe-4S] cluster</name>
        <dbReference type="ChEBI" id="CHEBI:49883"/>
        <label>2</label>
        <note>4Fe-4S-S-AdoMet</note>
    </ligand>
</feature>
<dbReference type="Pfam" id="PF08608">
    <property type="entry name" value="Wyosine_form"/>
    <property type="match status" value="1"/>
</dbReference>
<reference evidence="12" key="1">
    <citation type="book" date="2010" name="EXTREMOPHILES" publisher="0:0-0">
        <title>Complete genome sequences of ten hyperthermophilic archaea reveal their metabolic capabilities and possible ecological roles.</title>
        <editorList>
            <person name="?"/>
        </editorList>
        <authorList>
            <person name="Ravin N.V."/>
            <person name="Mardanov A.V."/>
            <person name="Bonch-Osmolovskaya E.A."/>
            <person name="Skryabin K.G."/>
        </authorList>
    </citation>
    <scope>NUCLEOTIDE SEQUENCE [LARGE SCALE GENOMIC DNA]</scope>
    <source>
        <strain evidence="12">1505</strain>
    </source>
</reference>
<dbReference type="SFLD" id="SFLDS00029">
    <property type="entry name" value="Radical_SAM"/>
    <property type="match status" value="1"/>
</dbReference>
<dbReference type="GO" id="GO:0005737">
    <property type="term" value="C:cytoplasm"/>
    <property type="evidence" value="ECO:0007669"/>
    <property type="project" value="UniProtKB-SubCell"/>
</dbReference>
<dbReference type="KEGG" id="tcb:TCARB_0257"/>
<comment type="function">
    <text evidence="9">Component of the wyosine derivatives biosynthesis pathway that catalyzes the condensation of N-methylguanine with 2 carbon atoms from pyruvate to form the tricyclic 4-demethylwyosine (imG-14) on guanosine-37 of tRNA(Phe).</text>
</comment>
<dbReference type="Gene3D" id="3.20.20.70">
    <property type="entry name" value="Aldolase class I"/>
    <property type="match status" value="1"/>
</dbReference>
<keyword evidence="1 9" id="KW-0004">4Fe-4S</keyword>
<gene>
    <name evidence="9" type="primary">taw1</name>
    <name evidence="11" type="ORF">TCARB_0257</name>
</gene>
<comment type="cofactor">
    <cofactor evidence="9">
        <name>[4Fe-4S] cluster</name>
        <dbReference type="ChEBI" id="CHEBI:49883"/>
    </cofactor>
    <text evidence="9">Binds 2 [4Fe-4S] clusters. Binds 1 [4Fe-4S] cluster coordinated with 3 cysteines and an exchangeable S-adenosyl-L-methionine.</text>
</comment>
<dbReference type="InterPro" id="IPR034556">
    <property type="entry name" value="tRNA_wybutosine-synthase"/>
</dbReference>
<dbReference type="PANTHER" id="PTHR13930:SF0">
    <property type="entry name" value="S-ADENOSYL-L-METHIONINE-DEPENDENT TRNA 4-DEMETHYLWYOSINE SYNTHASE TYW1-RELATED"/>
    <property type="match status" value="1"/>
</dbReference>
<evidence type="ECO:0000256" key="2">
    <source>
        <dbReference type="ARBA" id="ARBA00022691"/>
    </source>
</evidence>
<dbReference type="STRING" id="697581.TCARB_0257"/>
<dbReference type="EMBL" id="CP007493">
    <property type="protein sequence ID" value="AJB41333.1"/>
    <property type="molecule type" value="Genomic_DNA"/>
</dbReference>
<dbReference type="PANTHER" id="PTHR13930">
    <property type="entry name" value="S-ADENOSYL-L-METHIONINE-DEPENDENT TRNA 4-DEMETHYLWYOSINE SYNTHASE"/>
    <property type="match status" value="1"/>
</dbReference>
<feature type="binding site" evidence="9">
    <location>
        <position position="64"/>
    </location>
    <ligand>
        <name>[4Fe-4S] cluster</name>
        <dbReference type="ChEBI" id="CHEBI:49883"/>
        <label>2</label>
        <note>4Fe-4S-S-AdoMet</note>
    </ligand>
</feature>
<sequence length="354" mass="41589">MESTQRMEVARYLRAGYKLVGNHSAVAICRWTRSAIRGERLCYKSWYGIQSHRCLQMTPVLNFCDFACKFCWRMHLPGRFKIPNGWRWDEPEDIINGSIIAQRLLLIGFKGNPKVTKERFLEAMFPRHFTISLDGEPLLYPKLPDLIKRINERNFTTFLVTNGSIPMRLKEMLKKDAHPTNLYLSLYGPNKEVFQATADPKIPNAWENVLTSLELLDQFKKSRTVIRLTMVRDLNMVEPEGYASLIKKANPMFVELKGYTWVGESQKRLPITAMPTLDELEKFAEKIQEITGYKIKVKDDKSRVVMLVRDEEAWETNLKMVEEWKQKVSRLDENWKSKVEDFTMEEHGYKLLYY</sequence>
<feature type="binding site" evidence="9">
    <location>
        <position position="54"/>
    </location>
    <ligand>
        <name>[4Fe-4S] cluster</name>
        <dbReference type="ChEBI" id="CHEBI:49883"/>
        <label>1</label>
    </ligand>
</feature>
<evidence type="ECO:0000313" key="11">
    <source>
        <dbReference type="EMBL" id="AJB41333.1"/>
    </source>
</evidence>
<dbReference type="AlphaFoldDB" id="A0A3G1A5Q0"/>
<keyword evidence="7 9" id="KW-0456">Lyase</keyword>
<dbReference type="EC" id="4.1.3.44" evidence="9"/>
<dbReference type="InterPro" id="IPR013917">
    <property type="entry name" value="tRNA_wybutosine-synth"/>
</dbReference>
<evidence type="ECO:0000313" key="12">
    <source>
        <dbReference type="Proteomes" id="UP000266720"/>
    </source>
</evidence>
<comment type="similarity">
    <text evidence="9">Belongs to the TYW1 family.</text>
</comment>
<evidence type="ECO:0000256" key="5">
    <source>
        <dbReference type="ARBA" id="ARBA00023004"/>
    </source>
</evidence>
<name>A0A3G1A5Q0_9CREN</name>
<protein>
    <recommendedName>
        <fullName evidence="9">S-adenosyl-L-methionine-dependent tRNA 4-demethylwyosine synthase</fullName>
        <ecNumber evidence="9">4.1.3.44</ecNumber>
    </recommendedName>
    <alternativeName>
        <fullName evidence="9">tRNA wyosine derivatives biosynthesis protein Taw1</fullName>
    </alternativeName>
</protein>
<dbReference type="CDD" id="cd01335">
    <property type="entry name" value="Radical_SAM"/>
    <property type="match status" value="1"/>
</dbReference>
<keyword evidence="5 9" id="KW-0408">Iron</keyword>
<dbReference type="NCBIfam" id="TIGR03972">
    <property type="entry name" value="rSAM_TYW1"/>
    <property type="match status" value="1"/>
</dbReference>
<dbReference type="InterPro" id="IPR013785">
    <property type="entry name" value="Aldolase_TIM"/>
</dbReference>
<evidence type="ECO:0000259" key="10">
    <source>
        <dbReference type="PROSITE" id="PS51918"/>
    </source>
</evidence>
<evidence type="ECO:0000256" key="8">
    <source>
        <dbReference type="ARBA" id="ARBA00049466"/>
    </source>
</evidence>
<dbReference type="GO" id="GO:0051539">
    <property type="term" value="F:4 iron, 4 sulfur cluster binding"/>
    <property type="evidence" value="ECO:0007669"/>
    <property type="project" value="UniProtKB-UniRule"/>
</dbReference>
<dbReference type="InterPro" id="IPR058240">
    <property type="entry name" value="rSAM_sf"/>
</dbReference>
<accession>A0A3G1A5Q0</accession>
<dbReference type="InterPro" id="IPR007197">
    <property type="entry name" value="rSAM"/>
</dbReference>
<proteinExistence type="inferred from homology"/>
<dbReference type="RefSeq" id="WP_020962844.1">
    <property type="nucleotide sequence ID" value="NZ_CP007493.1"/>
</dbReference>
<keyword evidence="2 9" id="KW-0949">S-adenosyl-L-methionine</keyword>
<organism evidence="11 12">
    <name type="scientific">Thermofilum adornatum 1505</name>
    <dbReference type="NCBI Taxonomy" id="697581"/>
    <lineage>
        <taxon>Archaea</taxon>
        <taxon>Thermoproteota</taxon>
        <taxon>Thermoprotei</taxon>
        <taxon>Thermofilales</taxon>
        <taxon>Thermofilaceae</taxon>
        <taxon>Thermofilum</taxon>
    </lineage>
</organism>
<dbReference type="GeneID" id="16573840"/>
<comment type="subcellular location">
    <subcellularLocation>
        <location evidence="9">Cytoplasm</location>
    </subcellularLocation>
</comment>
<comment type="catalytic activity">
    <reaction evidence="8 9">
        <text>N(1)-methylguanosine(37) in tRNA(Phe) + pyruvate + S-adenosyl-L-methionine = 4-demethylwyosine(37) in tRNA(Phe) + 5'-deoxyadenosine + L-methionine + CO2 + H2O</text>
        <dbReference type="Rhea" id="RHEA:36347"/>
        <dbReference type="Rhea" id="RHEA-COMP:10164"/>
        <dbReference type="Rhea" id="RHEA-COMP:10165"/>
        <dbReference type="ChEBI" id="CHEBI:15361"/>
        <dbReference type="ChEBI" id="CHEBI:15377"/>
        <dbReference type="ChEBI" id="CHEBI:16526"/>
        <dbReference type="ChEBI" id="CHEBI:17319"/>
        <dbReference type="ChEBI" id="CHEBI:57844"/>
        <dbReference type="ChEBI" id="CHEBI:59789"/>
        <dbReference type="ChEBI" id="CHEBI:64315"/>
        <dbReference type="ChEBI" id="CHEBI:73542"/>
        <dbReference type="EC" id="4.1.3.44"/>
    </reaction>
</comment>
<evidence type="ECO:0000256" key="3">
    <source>
        <dbReference type="ARBA" id="ARBA00022694"/>
    </source>
</evidence>
<feature type="binding site" evidence="9">
    <location>
        <position position="42"/>
    </location>
    <ligand>
        <name>[4Fe-4S] cluster</name>
        <dbReference type="ChEBI" id="CHEBI:49883"/>
        <label>1</label>
    </ligand>
</feature>
<evidence type="ECO:0000256" key="1">
    <source>
        <dbReference type="ARBA" id="ARBA00022485"/>
    </source>
</evidence>
<keyword evidence="4 9" id="KW-0479">Metal-binding</keyword>
<evidence type="ECO:0000256" key="4">
    <source>
        <dbReference type="ARBA" id="ARBA00022723"/>
    </source>
</evidence>
<keyword evidence="6 9" id="KW-0411">Iron-sulfur</keyword>
<keyword evidence="9" id="KW-0963">Cytoplasm</keyword>
<dbReference type="PROSITE" id="PS51918">
    <property type="entry name" value="RADICAL_SAM"/>
    <property type="match status" value="1"/>
</dbReference>
<feature type="binding site" evidence="9">
    <location>
        <position position="68"/>
    </location>
    <ligand>
        <name>[4Fe-4S] cluster</name>
        <dbReference type="ChEBI" id="CHEBI:49883"/>
        <label>2</label>
        <note>4Fe-4S-S-AdoMet</note>
    </ligand>
</feature>
<feature type="binding site" evidence="9">
    <location>
        <position position="29"/>
    </location>
    <ligand>
        <name>[4Fe-4S] cluster</name>
        <dbReference type="ChEBI" id="CHEBI:49883"/>
        <label>1</label>
    </ligand>
</feature>
<dbReference type="Pfam" id="PF04055">
    <property type="entry name" value="Radical_SAM"/>
    <property type="match status" value="1"/>
</dbReference>
<evidence type="ECO:0000256" key="9">
    <source>
        <dbReference type="HAMAP-Rule" id="MF_01921"/>
    </source>
</evidence>
<dbReference type="SFLD" id="SFLDF00284">
    <property type="entry name" value="tRNA_wybutosine-synthesizing"/>
    <property type="match status" value="1"/>
</dbReference>
<dbReference type="Proteomes" id="UP000266720">
    <property type="component" value="Chromosome"/>
</dbReference>
<evidence type="ECO:0000256" key="7">
    <source>
        <dbReference type="ARBA" id="ARBA00023239"/>
    </source>
</evidence>
<dbReference type="InterPro" id="IPR023993">
    <property type="entry name" value="TYW1_archaea"/>
</dbReference>
<dbReference type="GeneID" id="25405715"/>
<dbReference type="SUPFAM" id="SSF102114">
    <property type="entry name" value="Radical SAM enzymes"/>
    <property type="match status" value="1"/>
</dbReference>
<feature type="domain" description="Radical SAM core" evidence="10">
    <location>
        <begin position="47"/>
        <end position="294"/>
    </location>
</feature>
<dbReference type="GO" id="GO:0046872">
    <property type="term" value="F:metal ion binding"/>
    <property type="evidence" value="ECO:0007669"/>
    <property type="project" value="UniProtKB-KW"/>
</dbReference>
<dbReference type="GO" id="GO:0008033">
    <property type="term" value="P:tRNA processing"/>
    <property type="evidence" value="ECO:0007669"/>
    <property type="project" value="UniProtKB-UniRule"/>
</dbReference>
<dbReference type="SFLD" id="SFLDG01071">
    <property type="entry name" value="tRNA_wybutosine-synthesizing"/>
    <property type="match status" value="1"/>
</dbReference>